<feature type="transmembrane region" description="Helical" evidence="1">
    <location>
        <begin position="42"/>
        <end position="60"/>
    </location>
</feature>
<feature type="transmembrane region" description="Helical" evidence="1">
    <location>
        <begin position="146"/>
        <end position="168"/>
    </location>
</feature>
<comment type="caution">
    <text evidence="2">The sequence shown here is derived from an EMBL/GenBank/DDBJ whole genome shotgun (WGS) entry which is preliminary data.</text>
</comment>
<evidence type="ECO:0000313" key="2">
    <source>
        <dbReference type="EMBL" id="GAA4826116.1"/>
    </source>
</evidence>
<evidence type="ECO:0000313" key="3">
    <source>
        <dbReference type="Proteomes" id="UP001500298"/>
    </source>
</evidence>
<protein>
    <recommendedName>
        <fullName evidence="4">PAP2 superfamily protein</fullName>
    </recommendedName>
</protein>
<sequence length="169" mass="18932">MLIAFIGIFTVIFPAMWIYYLYKSEYIRSLYMKKREERLIPLLISFISFLLLTLILIFKLRMGPLIVVSFSSMSTLIFILLCISFFHKISLHTATLAGSLGILLAIRKYEPVGTDLLNAPVIFFTIALGLVMSARLSLQAHTKTEVYSGTAVGLAVCYGVTALLLHFIA</sequence>
<feature type="transmembrane region" description="Helical" evidence="1">
    <location>
        <begin position="6"/>
        <end position="22"/>
    </location>
</feature>
<keyword evidence="1" id="KW-1133">Transmembrane helix</keyword>
<feature type="transmembrane region" description="Helical" evidence="1">
    <location>
        <begin position="116"/>
        <end position="134"/>
    </location>
</feature>
<name>A0ABP9D4U0_9BACT</name>
<proteinExistence type="predicted"/>
<dbReference type="Proteomes" id="UP001500298">
    <property type="component" value="Unassembled WGS sequence"/>
</dbReference>
<evidence type="ECO:0000256" key="1">
    <source>
        <dbReference type="SAM" id="Phobius"/>
    </source>
</evidence>
<organism evidence="2 3">
    <name type="scientific">Algivirga pacifica</name>
    <dbReference type="NCBI Taxonomy" id="1162670"/>
    <lineage>
        <taxon>Bacteria</taxon>
        <taxon>Pseudomonadati</taxon>
        <taxon>Bacteroidota</taxon>
        <taxon>Cytophagia</taxon>
        <taxon>Cytophagales</taxon>
        <taxon>Flammeovirgaceae</taxon>
        <taxon>Algivirga</taxon>
    </lineage>
</organism>
<accession>A0ABP9D4U0</accession>
<gene>
    <name evidence="2" type="ORF">GCM10023331_08400</name>
</gene>
<dbReference type="EMBL" id="BAABJX010000017">
    <property type="protein sequence ID" value="GAA4826116.1"/>
    <property type="molecule type" value="Genomic_DNA"/>
</dbReference>
<reference evidence="3" key="1">
    <citation type="journal article" date="2019" name="Int. J. Syst. Evol. Microbiol.">
        <title>The Global Catalogue of Microorganisms (GCM) 10K type strain sequencing project: providing services to taxonomists for standard genome sequencing and annotation.</title>
        <authorList>
            <consortium name="The Broad Institute Genomics Platform"/>
            <consortium name="The Broad Institute Genome Sequencing Center for Infectious Disease"/>
            <person name="Wu L."/>
            <person name="Ma J."/>
        </authorList>
    </citation>
    <scope>NUCLEOTIDE SEQUENCE [LARGE SCALE GENOMIC DNA]</scope>
    <source>
        <strain evidence="3">JCM 18326</strain>
    </source>
</reference>
<keyword evidence="3" id="KW-1185">Reference proteome</keyword>
<evidence type="ECO:0008006" key="4">
    <source>
        <dbReference type="Google" id="ProtNLM"/>
    </source>
</evidence>
<keyword evidence="1" id="KW-0812">Transmembrane</keyword>
<feature type="transmembrane region" description="Helical" evidence="1">
    <location>
        <begin position="66"/>
        <end position="86"/>
    </location>
</feature>
<keyword evidence="1" id="KW-0472">Membrane</keyword>